<feature type="region of interest" description="Disordered" evidence="1">
    <location>
        <begin position="102"/>
        <end position="155"/>
    </location>
</feature>
<dbReference type="Proteomes" id="UP000784294">
    <property type="component" value="Unassembled WGS sequence"/>
</dbReference>
<feature type="compositionally biased region" description="Basic and acidic residues" evidence="1">
    <location>
        <begin position="106"/>
        <end position="128"/>
    </location>
</feature>
<gene>
    <name evidence="2" type="ORF">PXEA_LOCUS2602</name>
</gene>
<feature type="region of interest" description="Disordered" evidence="1">
    <location>
        <begin position="185"/>
        <end position="220"/>
    </location>
</feature>
<protein>
    <submittedName>
        <fullName evidence="2">Uncharacterized protein</fullName>
    </submittedName>
</protein>
<dbReference type="EMBL" id="CAAALY010005615">
    <property type="protein sequence ID" value="VEL09162.1"/>
    <property type="molecule type" value="Genomic_DNA"/>
</dbReference>
<reference evidence="2" key="1">
    <citation type="submission" date="2018-11" db="EMBL/GenBank/DDBJ databases">
        <authorList>
            <consortium name="Pathogen Informatics"/>
        </authorList>
    </citation>
    <scope>NUCLEOTIDE SEQUENCE</scope>
</reference>
<proteinExistence type="predicted"/>
<accession>A0A3S5AZQ4</accession>
<organism evidence="2 3">
    <name type="scientific">Protopolystoma xenopodis</name>
    <dbReference type="NCBI Taxonomy" id="117903"/>
    <lineage>
        <taxon>Eukaryota</taxon>
        <taxon>Metazoa</taxon>
        <taxon>Spiralia</taxon>
        <taxon>Lophotrochozoa</taxon>
        <taxon>Platyhelminthes</taxon>
        <taxon>Monogenea</taxon>
        <taxon>Polyopisthocotylea</taxon>
        <taxon>Polystomatidea</taxon>
        <taxon>Polystomatidae</taxon>
        <taxon>Protopolystoma</taxon>
    </lineage>
</organism>
<keyword evidence="3" id="KW-1185">Reference proteome</keyword>
<name>A0A3S5AZQ4_9PLAT</name>
<sequence length="478" mass="52934">MKRVTVPQRHKRKCPLNSVAIMSISIGEVGLASLGPQLLATDCLRLQVPLVGCGPLSLRAPVLRPAALSGKIKSLFSHGNCVDHPPDTVRFCLFFVGPARRTPSHTSRDGERLARESTKAEGRRRLAEEDRDVTTTSQNGVRPTRPALDRAQDSSRQSSDGICLALIHSASQVFLARPVHKIGRRWNEQSRSPSQSPKCPVRSSDEIKPQPTKTRKTYMHRCPHNSCRGDWRVTNGKTTTTPWLMGLGLCTEAVRVCNRPPEKPHYCRQDTGQHRLFVRHIAGPIIQGLGRIFPFHATNGMCTLARSCPPALVAQELSSEPGKWEFGRFTVYSHCDEKKRPSFCRVPEEGIKLIKPPLPPQLPPRPVFGVYVGGWGHSLDGTKEMPAPMMEVHLHLRRKVHESTYGRPLPQWGYGGTVALMTSRWPRFWEPKPALVGATASREGKTLAKLTLCEDIHTGNDGSAEGSNGPVDQLYVGN</sequence>
<evidence type="ECO:0000313" key="3">
    <source>
        <dbReference type="Proteomes" id="UP000784294"/>
    </source>
</evidence>
<evidence type="ECO:0000313" key="2">
    <source>
        <dbReference type="EMBL" id="VEL09162.1"/>
    </source>
</evidence>
<dbReference type="AlphaFoldDB" id="A0A3S5AZQ4"/>
<feature type="region of interest" description="Disordered" evidence="1">
    <location>
        <begin position="458"/>
        <end position="478"/>
    </location>
</feature>
<comment type="caution">
    <text evidence="2">The sequence shown here is derived from an EMBL/GenBank/DDBJ whole genome shotgun (WGS) entry which is preliminary data.</text>
</comment>
<evidence type="ECO:0000256" key="1">
    <source>
        <dbReference type="SAM" id="MobiDB-lite"/>
    </source>
</evidence>